<sequence length="223" mass="24827">MRIRADVADLIRAGLPVREIAARAHVSAKTIARARRALQLPPVPTGCAPAPSLRAYMTARTRRTPDGHLIWTGPISERGPRVRYGHREGSARTAWWEITHGRPPHGRPRPACGIPLCLAHLTHAAPMTPPVAPRPARIDPARWQQHGLCLHPDADPTWWDQDTIATANGRRAYNWCLDCPVRRNCLDTTLRDEAGLRPSQRQGIRGATTPDQRARLAKKARRS</sequence>
<keyword evidence="4" id="KW-1185">Reference proteome</keyword>
<dbReference type="Pfam" id="PF02467">
    <property type="entry name" value="Whib"/>
    <property type="match status" value="1"/>
</dbReference>
<organism evidence="3 4">
    <name type="scientific">Streptomyces boetiae</name>
    <dbReference type="NCBI Taxonomy" id="3075541"/>
    <lineage>
        <taxon>Bacteria</taxon>
        <taxon>Bacillati</taxon>
        <taxon>Actinomycetota</taxon>
        <taxon>Actinomycetes</taxon>
        <taxon>Kitasatosporales</taxon>
        <taxon>Streptomycetaceae</taxon>
        <taxon>Streptomyces</taxon>
    </lineage>
</organism>
<evidence type="ECO:0000313" key="3">
    <source>
        <dbReference type="EMBL" id="MDT0306166.1"/>
    </source>
</evidence>
<feature type="region of interest" description="Disordered" evidence="1">
    <location>
        <begin position="196"/>
        <end position="223"/>
    </location>
</feature>
<evidence type="ECO:0000313" key="4">
    <source>
        <dbReference type="Proteomes" id="UP001183388"/>
    </source>
</evidence>
<dbReference type="PROSITE" id="PS51674">
    <property type="entry name" value="4FE4S_WBL"/>
    <property type="match status" value="1"/>
</dbReference>
<evidence type="ECO:0000256" key="1">
    <source>
        <dbReference type="SAM" id="MobiDB-lite"/>
    </source>
</evidence>
<dbReference type="Proteomes" id="UP001183388">
    <property type="component" value="Unassembled WGS sequence"/>
</dbReference>
<name>A0ABU2L3M4_9ACTN</name>
<dbReference type="InterPro" id="IPR034768">
    <property type="entry name" value="4FE4S_WBL"/>
</dbReference>
<feature type="domain" description="4Fe-4S Wbl-type" evidence="2">
    <location>
        <begin position="148"/>
        <end position="215"/>
    </location>
</feature>
<proteinExistence type="predicted"/>
<gene>
    <name evidence="3" type="ORF">RM780_04210</name>
</gene>
<accession>A0ABU2L3M4</accession>
<dbReference type="EMBL" id="JAVREN010000004">
    <property type="protein sequence ID" value="MDT0306166.1"/>
    <property type="molecule type" value="Genomic_DNA"/>
</dbReference>
<comment type="caution">
    <text evidence="3">The sequence shown here is derived from an EMBL/GenBank/DDBJ whole genome shotgun (WGS) entry which is preliminary data.</text>
</comment>
<evidence type="ECO:0000259" key="2">
    <source>
        <dbReference type="PROSITE" id="PS51674"/>
    </source>
</evidence>
<protein>
    <submittedName>
        <fullName evidence="3">WhiB family transcriptional regulator</fullName>
    </submittedName>
</protein>
<dbReference type="RefSeq" id="WP_311629086.1">
    <property type="nucleotide sequence ID" value="NZ_JAVREN010000004.1"/>
</dbReference>
<reference evidence="4" key="1">
    <citation type="submission" date="2023-07" db="EMBL/GenBank/DDBJ databases">
        <title>30 novel species of actinomycetes from the DSMZ collection.</title>
        <authorList>
            <person name="Nouioui I."/>
        </authorList>
    </citation>
    <scope>NUCLEOTIDE SEQUENCE [LARGE SCALE GENOMIC DNA]</scope>
    <source>
        <strain evidence="4">DSM 44917</strain>
    </source>
</reference>